<gene>
    <name evidence="3" type="ORF">BDQ12DRAFT_679709</name>
</gene>
<accession>A0A5C3MHF3</accession>
<reference evidence="3 4" key="1">
    <citation type="journal article" date="2019" name="Nat. Ecol. Evol.">
        <title>Megaphylogeny resolves global patterns of mushroom evolution.</title>
        <authorList>
            <person name="Varga T."/>
            <person name="Krizsan K."/>
            <person name="Foldi C."/>
            <person name="Dima B."/>
            <person name="Sanchez-Garcia M."/>
            <person name="Sanchez-Ramirez S."/>
            <person name="Szollosi G.J."/>
            <person name="Szarkandi J.G."/>
            <person name="Papp V."/>
            <person name="Albert L."/>
            <person name="Andreopoulos W."/>
            <person name="Angelini C."/>
            <person name="Antonin V."/>
            <person name="Barry K.W."/>
            <person name="Bougher N.L."/>
            <person name="Buchanan P."/>
            <person name="Buyck B."/>
            <person name="Bense V."/>
            <person name="Catcheside P."/>
            <person name="Chovatia M."/>
            <person name="Cooper J."/>
            <person name="Damon W."/>
            <person name="Desjardin D."/>
            <person name="Finy P."/>
            <person name="Geml J."/>
            <person name="Haridas S."/>
            <person name="Hughes K."/>
            <person name="Justo A."/>
            <person name="Karasinski D."/>
            <person name="Kautmanova I."/>
            <person name="Kiss B."/>
            <person name="Kocsube S."/>
            <person name="Kotiranta H."/>
            <person name="LaButti K.M."/>
            <person name="Lechner B.E."/>
            <person name="Liimatainen K."/>
            <person name="Lipzen A."/>
            <person name="Lukacs Z."/>
            <person name="Mihaltcheva S."/>
            <person name="Morgado L.N."/>
            <person name="Niskanen T."/>
            <person name="Noordeloos M.E."/>
            <person name="Ohm R.A."/>
            <person name="Ortiz-Santana B."/>
            <person name="Ovrebo C."/>
            <person name="Racz N."/>
            <person name="Riley R."/>
            <person name="Savchenko A."/>
            <person name="Shiryaev A."/>
            <person name="Soop K."/>
            <person name="Spirin V."/>
            <person name="Szebenyi C."/>
            <person name="Tomsovsky M."/>
            <person name="Tulloss R.E."/>
            <person name="Uehling J."/>
            <person name="Grigoriev I.V."/>
            <person name="Vagvolgyi C."/>
            <person name="Papp T."/>
            <person name="Martin F.M."/>
            <person name="Miettinen O."/>
            <person name="Hibbett D.S."/>
            <person name="Nagy L.G."/>
        </authorList>
    </citation>
    <scope>NUCLEOTIDE SEQUENCE [LARGE SCALE GENOMIC DNA]</scope>
    <source>
        <strain evidence="3 4">CBS 166.37</strain>
    </source>
</reference>
<evidence type="ECO:0000256" key="1">
    <source>
        <dbReference type="ARBA" id="ARBA00011047"/>
    </source>
</evidence>
<dbReference type="STRING" id="68775.A0A5C3MHF3"/>
<feature type="compositionally biased region" description="Acidic residues" evidence="2">
    <location>
        <begin position="57"/>
        <end position="79"/>
    </location>
</feature>
<evidence type="ECO:0000256" key="2">
    <source>
        <dbReference type="SAM" id="MobiDB-lite"/>
    </source>
</evidence>
<keyword evidence="4" id="KW-1185">Reference proteome</keyword>
<dbReference type="PANTHER" id="PTHR15323">
    <property type="entry name" value="D123 PROTEIN"/>
    <property type="match status" value="1"/>
</dbReference>
<feature type="non-terminal residue" evidence="3">
    <location>
        <position position="1"/>
    </location>
</feature>
<dbReference type="Proteomes" id="UP000308652">
    <property type="component" value="Unassembled WGS sequence"/>
</dbReference>
<sequence length="346" mass="39903">MTSSLFPTQTPSYILSFQFSSWYATFANATIKSTIIRPLSKEFHEYLDTDGVFVPEGSEDVPAESTISDDEAESDDDEEEGKHYAFPVLDQKIRECIQEYGAVFPKLNFSSPRDAAWVLPASSPLKCTTPAEVYLLLKSSDFITHDINPDTVFEGCNIESLPETQRPKYELELILRKWYPVDRSRELRCFVRENKLIAISQRDLNYYDFYNEPATQENIISSLKRFWGEKIKPKWENHEDYTFDFLLTRDLSRGHILDFNPYSPKTDPLLFTYEELRDLLTSDQVLPDFRAIDSRAHPAASSNAPLHQHNMIPFEAVSMSSGKDIEDFAEKWKESIAESMLPRDDA</sequence>
<feature type="region of interest" description="Disordered" evidence="2">
    <location>
        <begin position="53"/>
        <end position="81"/>
    </location>
</feature>
<organism evidence="3 4">
    <name type="scientific">Crucibulum laeve</name>
    <dbReference type="NCBI Taxonomy" id="68775"/>
    <lineage>
        <taxon>Eukaryota</taxon>
        <taxon>Fungi</taxon>
        <taxon>Dikarya</taxon>
        <taxon>Basidiomycota</taxon>
        <taxon>Agaricomycotina</taxon>
        <taxon>Agaricomycetes</taxon>
        <taxon>Agaricomycetidae</taxon>
        <taxon>Agaricales</taxon>
        <taxon>Agaricineae</taxon>
        <taxon>Nidulariaceae</taxon>
        <taxon>Crucibulum</taxon>
    </lineage>
</organism>
<name>A0A5C3MHF3_9AGAR</name>
<evidence type="ECO:0000313" key="3">
    <source>
        <dbReference type="EMBL" id="TFK40581.1"/>
    </source>
</evidence>
<comment type="similarity">
    <text evidence="1">Belongs to the CDC123 family.</text>
</comment>
<dbReference type="EMBL" id="ML213596">
    <property type="protein sequence ID" value="TFK40581.1"/>
    <property type="molecule type" value="Genomic_DNA"/>
</dbReference>
<dbReference type="OrthoDB" id="360540at2759"/>
<dbReference type="PANTHER" id="PTHR15323:SF6">
    <property type="entry name" value="CELL DIVISION CYCLE PROTEIN 123 HOMOLOG"/>
    <property type="match status" value="1"/>
</dbReference>
<evidence type="ECO:0000313" key="4">
    <source>
        <dbReference type="Proteomes" id="UP000308652"/>
    </source>
</evidence>
<dbReference type="InterPro" id="IPR009772">
    <property type="entry name" value="CDC123"/>
</dbReference>
<proteinExistence type="inferred from homology"/>
<dbReference type="GO" id="GO:0005737">
    <property type="term" value="C:cytoplasm"/>
    <property type="evidence" value="ECO:0007669"/>
    <property type="project" value="TreeGrafter"/>
</dbReference>
<dbReference type="Pfam" id="PF07065">
    <property type="entry name" value="D123"/>
    <property type="match status" value="1"/>
</dbReference>
<dbReference type="AlphaFoldDB" id="A0A5C3MHF3"/>
<protein>
    <submittedName>
        <fullName evidence="3">D123-domain-containing protein</fullName>
    </submittedName>
</protein>